<dbReference type="Gene3D" id="3.90.79.10">
    <property type="entry name" value="Nucleoside Triphosphate Pyrophosphohydrolase"/>
    <property type="match status" value="1"/>
</dbReference>
<dbReference type="NCBIfam" id="NF007980">
    <property type="entry name" value="PRK10707.1"/>
    <property type="match status" value="1"/>
</dbReference>
<evidence type="ECO:0000256" key="1">
    <source>
        <dbReference type="ARBA" id="ARBA00001936"/>
    </source>
</evidence>
<sequence>MMPPFPRKAEVAAEWLASRLAEFSRTSCGDVFGLATGQQRPAAVLAALLWHAEVPAVLLTRRTEGLRDHAGQVSFPGGKLDPADPGAVACALREASEEIALPPGRVLVAGQLPCYYTLTGYAITPVVGIVEPPFSGTPQPGEVAEIFELPLTLALDPTRYERHRWNRAGRQGTYLSLDWQGHQIWGATAAMLNLLAQAVHA</sequence>
<accession>A0A248LKM2</accession>
<keyword evidence="4" id="KW-0378">Hydrolase</keyword>
<evidence type="ECO:0000256" key="2">
    <source>
        <dbReference type="ARBA" id="ARBA00001946"/>
    </source>
</evidence>
<evidence type="ECO:0000256" key="5">
    <source>
        <dbReference type="ARBA" id="ARBA00022842"/>
    </source>
</evidence>
<dbReference type="InterPro" id="IPR015797">
    <property type="entry name" value="NUDIX_hydrolase-like_dom_sf"/>
</dbReference>
<dbReference type="AlphaFoldDB" id="A0A248LKM2"/>
<protein>
    <submittedName>
        <fullName evidence="8">Putative MutT/nudix family protein</fullName>
    </submittedName>
</protein>
<dbReference type="GO" id="GO:0046872">
    <property type="term" value="F:metal ion binding"/>
    <property type="evidence" value="ECO:0007669"/>
    <property type="project" value="UniProtKB-KW"/>
</dbReference>
<dbReference type="InterPro" id="IPR045121">
    <property type="entry name" value="CoAse"/>
</dbReference>
<gene>
    <name evidence="8" type="ORF">LHGZ1_1882</name>
</gene>
<comment type="cofactor">
    <cofactor evidence="1">
        <name>Mn(2+)</name>
        <dbReference type="ChEBI" id="CHEBI:29035"/>
    </cofactor>
</comment>
<proteinExistence type="predicted"/>
<evidence type="ECO:0000259" key="7">
    <source>
        <dbReference type="PROSITE" id="PS51462"/>
    </source>
</evidence>
<dbReference type="PROSITE" id="PS51462">
    <property type="entry name" value="NUDIX"/>
    <property type="match status" value="1"/>
</dbReference>
<keyword evidence="6" id="KW-0464">Manganese</keyword>
<dbReference type="CDD" id="cd03426">
    <property type="entry name" value="NUDIX_CoAse_Nudt7"/>
    <property type="match status" value="1"/>
</dbReference>
<evidence type="ECO:0000256" key="6">
    <source>
        <dbReference type="ARBA" id="ARBA00023211"/>
    </source>
</evidence>
<evidence type="ECO:0000256" key="3">
    <source>
        <dbReference type="ARBA" id="ARBA00022723"/>
    </source>
</evidence>
<dbReference type="PANTHER" id="PTHR12992">
    <property type="entry name" value="NUDIX HYDROLASE"/>
    <property type="match status" value="1"/>
</dbReference>
<keyword evidence="3" id="KW-0479">Metal-binding</keyword>
<evidence type="ECO:0000313" key="9">
    <source>
        <dbReference type="Proteomes" id="UP000197424"/>
    </source>
</evidence>
<dbReference type="InterPro" id="IPR000086">
    <property type="entry name" value="NUDIX_hydrolase_dom"/>
</dbReference>
<dbReference type="SUPFAM" id="SSF55811">
    <property type="entry name" value="Nudix"/>
    <property type="match status" value="1"/>
</dbReference>
<organism evidence="8 9">
    <name type="scientific">Laribacter hongkongensis</name>
    <dbReference type="NCBI Taxonomy" id="168471"/>
    <lineage>
        <taxon>Bacteria</taxon>
        <taxon>Pseudomonadati</taxon>
        <taxon>Pseudomonadota</taxon>
        <taxon>Betaproteobacteria</taxon>
        <taxon>Neisseriales</taxon>
        <taxon>Aquaspirillaceae</taxon>
        <taxon>Laribacter</taxon>
    </lineage>
</organism>
<comment type="cofactor">
    <cofactor evidence="2">
        <name>Mg(2+)</name>
        <dbReference type="ChEBI" id="CHEBI:18420"/>
    </cofactor>
</comment>
<keyword evidence="5" id="KW-0460">Magnesium</keyword>
<dbReference type="Pfam" id="PF00293">
    <property type="entry name" value="NUDIX"/>
    <property type="match status" value="1"/>
</dbReference>
<dbReference type="PANTHER" id="PTHR12992:SF11">
    <property type="entry name" value="MITOCHONDRIAL COENZYME A DIPHOSPHATASE NUDT8"/>
    <property type="match status" value="1"/>
</dbReference>
<dbReference type="EMBL" id="CP022115">
    <property type="protein sequence ID" value="ASJ24713.1"/>
    <property type="molecule type" value="Genomic_DNA"/>
</dbReference>
<feature type="domain" description="Nudix hydrolase" evidence="7">
    <location>
        <begin position="39"/>
        <end position="173"/>
    </location>
</feature>
<reference evidence="9" key="1">
    <citation type="submission" date="2017-06" db="EMBL/GenBank/DDBJ databases">
        <title>Whole genome sequence of Laribacter hongkongensis LHGZ1.</title>
        <authorList>
            <person name="Chen D."/>
            <person name="Wu H."/>
            <person name="Chen J."/>
        </authorList>
    </citation>
    <scope>NUCLEOTIDE SEQUENCE [LARGE SCALE GENOMIC DNA]</scope>
    <source>
        <strain evidence="9">LHGZ1</strain>
    </source>
</reference>
<evidence type="ECO:0000256" key="4">
    <source>
        <dbReference type="ARBA" id="ARBA00022801"/>
    </source>
</evidence>
<name>A0A248LKM2_9NEIS</name>
<dbReference type="Proteomes" id="UP000197424">
    <property type="component" value="Chromosome"/>
</dbReference>
<evidence type="ECO:0000313" key="8">
    <source>
        <dbReference type="EMBL" id="ASJ24713.1"/>
    </source>
</evidence>
<dbReference type="GO" id="GO:0010945">
    <property type="term" value="F:coenzyme A diphosphatase activity"/>
    <property type="evidence" value="ECO:0007669"/>
    <property type="project" value="InterPro"/>
</dbReference>